<evidence type="ECO:0000256" key="1">
    <source>
        <dbReference type="SAM" id="MobiDB-lite"/>
    </source>
</evidence>
<dbReference type="KEGG" id="rtn:A6122_2701"/>
<dbReference type="EMBL" id="CP015515">
    <property type="protein sequence ID" value="AND17813.1"/>
    <property type="molecule type" value="Genomic_DNA"/>
</dbReference>
<keyword evidence="4" id="KW-1185">Reference proteome</keyword>
<keyword evidence="2" id="KW-0812">Transmembrane</keyword>
<gene>
    <name evidence="3" type="ORF">A6122_2701</name>
</gene>
<sequence length="174" mass="18486">MEIDEGARRKGLVREFSEVEDRAKWSAQGQFEQAKGWQKFNLWLGSLSAASAAVSGALVLAPSGLDIIGGVLALFAAAGGAVMTVVNASQRATGATTAANAYLEIQNAARRARLVDAPWADLEKSRAVLEGLTERIDEQNRSAEPISRRAYRKAGRNIKAGGQTTDLEGLTTNA</sequence>
<dbReference type="AlphaFoldDB" id="A0A160KVM8"/>
<evidence type="ECO:0008006" key="5">
    <source>
        <dbReference type="Google" id="ProtNLM"/>
    </source>
</evidence>
<dbReference type="OrthoDB" id="5124990at2"/>
<feature type="region of interest" description="Disordered" evidence="1">
    <location>
        <begin position="154"/>
        <end position="174"/>
    </location>
</feature>
<dbReference type="Proteomes" id="UP000077071">
    <property type="component" value="Chromosome"/>
</dbReference>
<evidence type="ECO:0000313" key="3">
    <source>
        <dbReference type="EMBL" id="AND17813.1"/>
    </source>
</evidence>
<keyword evidence="2" id="KW-0472">Membrane</keyword>
<reference evidence="3 4" key="1">
    <citation type="submission" date="2016-05" db="EMBL/GenBank/DDBJ databases">
        <title>Complete genome sequence of Rathayibacter tritici NCPPB 1953.</title>
        <authorList>
            <person name="Park J."/>
            <person name="Lee H.-H."/>
            <person name="Lee S.-W."/>
            <person name="Seo Y.-S."/>
        </authorList>
    </citation>
    <scope>NUCLEOTIDE SEQUENCE [LARGE SCALE GENOMIC DNA]</scope>
    <source>
        <strain evidence="3 4">NCPPB 1953</strain>
    </source>
</reference>
<name>A0A160KVM8_9MICO</name>
<evidence type="ECO:0000256" key="2">
    <source>
        <dbReference type="SAM" id="Phobius"/>
    </source>
</evidence>
<dbReference type="NCBIfam" id="NF033632">
    <property type="entry name" value="SLATT_4"/>
    <property type="match status" value="1"/>
</dbReference>
<protein>
    <recommendedName>
        <fullName evidence="5">SLATT domain-containing protein</fullName>
    </recommendedName>
</protein>
<dbReference type="RefSeq" id="WP_068256162.1">
    <property type="nucleotide sequence ID" value="NZ_CP015515.1"/>
</dbReference>
<evidence type="ECO:0000313" key="4">
    <source>
        <dbReference type="Proteomes" id="UP000077071"/>
    </source>
</evidence>
<keyword evidence="2" id="KW-1133">Transmembrane helix</keyword>
<proteinExistence type="predicted"/>
<accession>A0A160KVM8</accession>
<dbReference type="STRING" id="33888.A6122_2701"/>
<feature type="transmembrane region" description="Helical" evidence="2">
    <location>
        <begin position="40"/>
        <end position="61"/>
    </location>
</feature>
<feature type="compositionally biased region" description="Polar residues" evidence="1">
    <location>
        <begin position="162"/>
        <end position="174"/>
    </location>
</feature>
<organism evidence="3 4">
    <name type="scientific">Rathayibacter tritici</name>
    <dbReference type="NCBI Taxonomy" id="33888"/>
    <lineage>
        <taxon>Bacteria</taxon>
        <taxon>Bacillati</taxon>
        <taxon>Actinomycetota</taxon>
        <taxon>Actinomycetes</taxon>
        <taxon>Micrococcales</taxon>
        <taxon>Microbacteriaceae</taxon>
        <taxon>Rathayibacter</taxon>
    </lineage>
</organism>
<dbReference type="PATRIC" id="fig|33888.3.peg.3028"/>
<feature type="transmembrane region" description="Helical" evidence="2">
    <location>
        <begin position="67"/>
        <end position="86"/>
    </location>
</feature>